<protein>
    <recommendedName>
        <fullName evidence="5">BZIP domain-containing protein</fullName>
    </recommendedName>
</protein>
<keyword evidence="1" id="KW-0175">Coiled coil</keyword>
<feature type="compositionally biased region" description="Basic and acidic residues" evidence="2">
    <location>
        <begin position="16"/>
        <end position="41"/>
    </location>
</feature>
<evidence type="ECO:0008006" key="5">
    <source>
        <dbReference type="Google" id="ProtNLM"/>
    </source>
</evidence>
<comment type="caution">
    <text evidence="3">The sequence shown here is derived from an EMBL/GenBank/DDBJ whole genome shotgun (WGS) entry which is preliminary data.</text>
</comment>
<sequence length="344" mass="39368">MPPKDTTVKSTSSDGSQRRSADMELQRKRARDRKSQQAMRDRARWTMDSLMHQVAQLNRALEQEGKRSDHLQRQISTLEKENERFQADNAALQLRLLSEMPILDHPSALSFPLAELDILPDWQRIPFNSPPACLSDQIFQNLVEGQLRDGSTDIFGNSSPDLLRLVDNTALHTGTPNDVVLDIVKSYAEIDSLPKQVAVHFVMFRVMRWMVLQDEESWNQLPKWLRPIPEQITTTHPAWIDRIPWPRARQHLIAHPEIQLDDFAAVYSSGFEISWAYDAKSVLITLSSSEGNARHAMINPVYEEHITHLQNWKVGDALHHRFPALAEAIQQDRQPSPTSTPVMA</sequence>
<evidence type="ECO:0000256" key="1">
    <source>
        <dbReference type="SAM" id="Coils"/>
    </source>
</evidence>
<feature type="coiled-coil region" evidence="1">
    <location>
        <begin position="47"/>
        <end position="95"/>
    </location>
</feature>
<dbReference type="Proteomes" id="UP001203852">
    <property type="component" value="Unassembled WGS sequence"/>
</dbReference>
<reference evidence="3" key="1">
    <citation type="journal article" date="2022" name="bioRxiv">
        <title>Deciphering the potential niche of two novel black yeast fungi from a biological soil crust based on their genomes, phenotypes, and melanin regulation.</title>
        <authorList>
            <consortium name="DOE Joint Genome Institute"/>
            <person name="Carr E.C."/>
            <person name="Barton Q."/>
            <person name="Grambo S."/>
            <person name="Sullivan M."/>
            <person name="Renfro C.M."/>
            <person name="Kuo A."/>
            <person name="Pangilinan J."/>
            <person name="Lipzen A."/>
            <person name="Keymanesh K."/>
            <person name="Savage E."/>
            <person name="Barry K."/>
            <person name="Grigoriev I.V."/>
            <person name="Riekhof W.R."/>
            <person name="Harris S.S."/>
        </authorList>
    </citation>
    <scope>NUCLEOTIDE SEQUENCE</scope>
    <source>
        <strain evidence="3">JF 03-4F</strain>
    </source>
</reference>
<dbReference type="AlphaFoldDB" id="A0AAN6IIW6"/>
<evidence type="ECO:0000313" key="4">
    <source>
        <dbReference type="Proteomes" id="UP001203852"/>
    </source>
</evidence>
<dbReference type="InterPro" id="IPR021833">
    <property type="entry name" value="DUF3425"/>
</dbReference>
<organism evidence="3 4">
    <name type="scientific">Exophiala viscosa</name>
    <dbReference type="NCBI Taxonomy" id="2486360"/>
    <lineage>
        <taxon>Eukaryota</taxon>
        <taxon>Fungi</taxon>
        <taxon>Dikarya</taxon>
        <taxon>Ascomycota</taxon>
        <taxon>Pezizomycotina</taxon>
        <taxon>Eurotiomycetes</taxon>
        <taxon>Chaetothyriomycetidae</taxon>
        <taxon>Chaetothyriales</taxon>
        <taxon>Herpotrichiellaceae</taxon>
        <taxon>Exophiala</taxon>
    </lineage>
</organism>
<gene>
    <name evidence="3" type="ORF">EDD36DRAFT_427321</name>
</gene>
<proteinExistence type="predicted"/>
<keyword evidence="4" id="KW-1185">Reference proteome</keyword>
<feature type="region of interest" description="Disordered" evidence="2">
    <location>
        <begin position="1"/>
        <end position="41"/>
    </location>
</feature>
<dbReference type="PANTHER" id="PTHR37012">
    <property type="entry name" value="B-ZIP TRANSCRIPTION FACTOR (EUROFUNG)-RELATED"/>
    <property type="match status" value="1"/>
</dbReference>
<evidence type="ECO:0000256" key="2">
    <source>
        <dbReference type="SAM" id="MobiDB-lite"/>
    </source>
</evidence>
<evidence type="ECO:0000313" key="3">
    <source>
        <dbReference type="EMBL" id="KAI1618850.1"/>
    </source>
</evidence>
<name>A0AAN6IIW6_9EURO</name>
<dbReference type="CDD" id="cd14688">
    <property type="entry name" value="bZIP_YAP"/>
    <property type="match status" value="1"/>
</dbReference>
<dbReference type="EMBL" id="MU404350">
    <property type="protein sequence ID" value="KAI1618850.1"/>
    <property type="molecule type" value="Genomic_DNA"/>
</dbReference>
<dbReference type="Pfam" id="PF11905">
    <property type="entry name" value="DUF3425"/>
    <property type="match status" value="1"/>
</dbReference>
<accession>A0AAN6IIW6</accession>